<organism evidence="1 2">
    <name type="scientific">Mycolicibacterium lutetiense</name>
    <dbReference type="NCBI Taxonomy" id="1641992"/>
    <lineage>
        <taxon>Bacteria</taxon>
        <taxon>Bacillati</taxon>
        <taxon>Actinomycetota</taxon>
        <taxon>Actinomycetes</taxon>
        <taxon>Mycobacteriales</taxon>
        <taxon>Mycobacteriaceae</taxon>
        <taxon>Mycolicibacterium</taxon>
    </lineage>
</organism>
<keyword evidence="2" id="KW-1185">Reference proteome</keyword>
<comment type="caution">
    <text evidence="1">The sequence shown here is derived from an EMBL/GenBank/DDBJ whole genome shotgun (WGS) entry which is preliminary data.</text>
</comment>
<name>A0ABS5A0A6_9MYCO</name>
<protein>
    <recommendedName>
        <fullName evidence="3">Lipoprotein</fullName>
    </recommendedName>
</protein>
<sequence length="198" mass="20798">MGLAVLTVAGCGSESEPAATSSSAAAASSVAPVSAEQQIRDLVAQEETALAGFDFNRMAGLTCLQYREAVRNQASTLFPPLSAAGAPGELAGAPVELLRSGFKRQHPTASDATINQLVDALIQYDEPAYQAANLEILRQTSKVTIDKVENIKVTGDKATADLTTTWVLGENPPATDTQPNAFVKEDGHWLDCQAPSVQ</sequence>
<dbReference type="RefSeq" id="WP_209921628.1">
    <property type="nucleotide sequence ID" value="NZ_JAGIOP010000002.1"/>
</dbReference>
<dbReference type="EMBL" id="JAGIOP010000002">
    <property type="protein sequence ID" value="MBP2455179.1"/>
    <property type="molecule type" value="Genomic_DNA"/>
</dbReference>
<accession>A0ABS5A0A6</accession>
<proteinExistence type="predicted"/>
<evidence type="ECO:0008006" key="3">
    <source>
        <dbReference type="Google" id="ProtNLM"/>
    </source>
</evidence>
<reference evidence="1 2" key="1">
    <citation type="submission" date="2021-03" db="EMBL/GenBank/DDBJ databases">
        <title>Sequencing the genomes of 1000 actinobacteria strains.</title>
        <authorList>
            <person name="Klenk H.-P."/>
        </authorList>
    </citation>
    <scope>NUCLEOTIDE SEQUENCE [LARGE SCALE GENOMIC DNA]</scope>
    <source>
        <strain evidence="1 2">DSM 46713</strain>
    </source>
</reference>
<dbReference type="Proteomes" id="UP000694460">
    <property type="component" value="Unassembled WGS sequence"/>
</dbReference>
<evidence type="ECO:0000313" key="1">
    <source>
        <dbReference type="EMBL" id="MBP2455179.1"/>
    </source>
</evidence>
<gene>
    <name evidence="1" type="ORF">JOF57_005092</name>
</gene>
<evidence type="ECO:0000313" key="2">
    <source>
        <dbReference type="Proteomes" id="UP000694460"/>
    </source>
</evidence>